<feature type="compositionally biased region" description="Low complexity" evidence="1">
    <location>
        <begin position="286"/>
        <end position="300"/>
    </location>
</feature>
<feature type="domain" description="FecR protein" evidence="3">
    <location>
        <begin position="64"/>
        <end position="147"/>
    </location>
</feature>
<dbReference type="Pfam" id="PF04773">
    <property type="entry name" value="FecR"/>
    <property type="match status" value="1"/>
</dbReference>
<name>A0A7Y0E2A6_9PROT</name>
<protein>
    <submittedName>
        <fullName evidence="4">FecR domain-containing protein</fullName>
    </submittedName>
</protein>
<dbReference type="AlphaFoldDB" id="A0A7Y0E2A6"/>
<dbReference type="RefSeq" id="WP_169625514.1">
    <property type="nucleotide sequence ID" value="NZ_JABBNT010000003.1"/>
</dbReference>
<accession>A0A7Y0E2A6</accession>
<dbReference type="PANTHER" id="PTHR38731">
    <property type="entry name" value="LIPL45-RELATED LIPOPROTEIN-RELATED"/>
    <property type="match status" value="1"/>
</dbReference>
<dbReference type="Proteomes" id="UP000539372">
    <property type="component" value="Unassembled WGS sequence"/>
</dbReference>
<evidence type="ECO:0000313" key="5">
    <source>
        <dbReference type="Proteomes" id="UP000539372"/>
    </source>
</evidence>
<dbReference type="EMBL" id="JABBNT010000003">
    <property type="protein sequence ID" value="NMM45151.1"/>
    <property type="molecule type" value="Genomic_DNA"/>
</dbReference>
<feature type="chain" id="PRO_5030528873" evidence="2">
    <location>
        <begin position="27"/>
        <end position="459"/>
    </location>
</feature>
<organism evidence="4 5">
    <name type="scientific">Pacificispira spongiicola</name>
    <dbReference type="NCBI Taxonomy" id="2729598"/>
    <lineage>
        <taxon>Bacteria</taxon>
        <taxon>Pseudomonadati</taxon>
        <taxon>Pseudomonadota</taxon>
        <taxon>Alphaproteobacteria</taxon>
        <taxon>Rhodospirillales</taxon>
        <taxon>Rhodospirillaceae</taxon>
        <taxon>Pacificispira</taxon>
    </lineage>
</organism>
<feature type="region of interest" description="Disordered" evidence="1">
    <location>
        <begin position="237"/>
        <end position="302"/>
    </location>
</feature>
<evidence type="ECO:0000313" key="4">
    <source>
        <dbReference type="EMBL" id="NMM45151.1"/>
    </source>
</evidence>
<reference evidence="4 5" key="1">
    <citation type="submission" date="2020-04" db="EMBL/GenBank/DDBJ databases">
        <title>Rhodospirillaceae bacterium KN72 isolated from deep sea.</title>
        <authorList>
            <person name="Zhang D.-C."/>
        </authorList>
    </citation>
    <scope>NUCLEOTIDE SEQUENCE [LARGE SCALE GENOMIC DNA]</scope>
    <source>
        <strain evidence="4 5">KN72</strain>
    </source>
</reference>
<dbReference type="InterPro" id="IPR006860">
    <property type="entry name" value="FecR"/>
</dbReference>
<evidence type="ECO:0000256" key="2">
    <source>
        <dbReference type="SAM" id="SignalP"/>
    </source>
</evidence>
<sequence length="459" mass="45211">MNTTFRNFLTVSLISGAALWSAPSVAQDAVQAGVSAAVRGAVQVARTDAVGRQISSGEAIYMRDAITSGSDSGMQILLMDETVFTIGADSEISIDEFVYDPATGDGSLAANMTKGVMRFVTGKVSDGNPDSMVIKLPVGTIGIRGTIGVVSILTPDQAAQQFPDQSQQVAPQPNQPVVFAALAGPGPLSQTGSSTGSFTFSSPNGSVDLNRPGGAVLATPGQPPVFFIAPPGAVNNVSQSLTGRGTQSGDADGGDGGDDNSADSGTGTGSGGTSSSGSSASGGGTSQSSSGNLSSQSGASKDTSFTQVMTVAVNTNNASQSNDITTGASSTGANSTTFGDIISANAGASSVGSNDNVLSGDITGLFNTYIDLSARTFDIQFRDLNGGGLAGNATFNISEGSTALSDSATGLTIGGSNGIAAGGTGCSSCEAVVTFTGTNSLSTTLTHNGFSGSGTAPLN</sequence>
<comment type="caution">
    <text evidence="4">The sequence shown here is derived from an EMBL/GenBank/DDBJ whole genome shotgun (WGS) entry which is preliminary data.</text>
</comment>
<proteinExistence type="predicted"/>
<feature type="signal peptide" evidence="2">
    <location>
        <begin position="1"/>
        <end position="26"/>
    </location>
</feature>
<feature type="region of interest" description="Disordered" evidence="1">
    <location>
        <begin position="184"/>
        <end position="206"/>
    </location>
</feature>
<keyword evidence="5" id="KW-1185">Reference proteome</keyword>
<evidence type="ECO:0000256" key="1">
    <source>
        <dbReference type="SAM" id="MobiDB-lite"/>
    </source>
</evidence>
<evidence type="ECO:0000259" key="3">
    <source>
        <dbReference type="Pfam" id="PF04773"/>
    </source>
</evidence>
<feature type="compositionally biased region" description="Acidic residues" evidence="1">
    <location>
        <begin position="252"/>
        <end position="261"/>
    </location>
</feature>
<keyword evidence="2" id="KW-0732">Signal</keyword>
<feature type="compositionally biased region" description="Gly residues" evidence="1">
    <location>
        <begin position="266"/>
        <end position="285"/>
    </location>
</feature>
<gene>
    <name evidence="4" type="ORF">HH303_11720</name>
</gene>
<feature type="compositionally biased region" description="Low complexity" evidence="1">
    <location>
        <begin position="189"/>
        <end position="206"/>
    </location>
</feature>